<comment type="caution">
    <text evidence="1">The sequence shown here is derived from an EMBL/GenBank/DDBJ whole genome shotgun (WGS) entry which is preliminary data.</text>
</comment>
<dbReference type="Proteomes" id="UP001147747">
    <property type="component" value="Unassembled WGS sequence"/>
</dbReference>
<protein>
    <submittedName>
        <fullName evidence="1">Uncharacterized protein</fullName>
    </submittedName>
</protein>
<gene>
    <name evidence="1" type="ORF">N7509_002442</name>
</gene>
<dbReference type="OrthoDB" id="4367592at2759"/>
<name>A0A9W9W940_9EURO</name>
<reference evidence="1" key="1">
    <citation type="submission" date="2022-12" db="EMBL/GenBank/DDBJ databases">
        <authorList>
            <person name="Petersen C."/>
        </authorList>
    </citation>
    <scope>NUCLEOTIDE SEQUENCE</scope>
    <source>
        <strain evidence="1">IBT 29677</strain>
    </source>
</reference>
<proteinExistence type="predicted"/>
<evidence type="ECO:0000313" key="2">
    <source>
        <dbReference type="Proteomes" id="UP001147747"/>
    </source>
</evidence>
<evidence type="ECO:0000313" key="1">
    <source>
        <dbReference type="EMBL" id="KAJ5408559.1"/>
    </source>
</evidence>
<dbReference type="GeneID" id="81366059"/>
<reference evidence="1" key="2">
    <citation type="journal article" date="2023" name="IMA Fungus">
        <title>Comparative genomic study of the Penicillium genus elucidates a diverse pangenome and 15 lateral gene transfer events.</title>
        <authorList>
            <person name="Petersen C."/>
            <person name="Sorensen T."/>
            <person name="Nielsen M.R."/>
            <person name="Sondergaard T.E."/>
            <person name="Sorensen J.L."/>
            <person name="Fitzpatrick D.A."/>
            <person name="Frisvad J.C."/>
            <person name="Nielsen K.L."/>
        </authorList>
    </citation>
    <scope>NUCLEOTIDE SEQUENCE</scope>
    <source>
        <strain evidence="1">IBT 29677</strain>
    </source>
</reference>
<organism evidence="1 2">
    <name type="scientific">Penicillium cosmopolitanum</name>
    <dbReference type="NCBI Taxonomy" id="1131564"/>
    <lineage>
        <taxon>Eukaryota</taxon>
        <taxon>Fungi</taxon>
        <taxon>Dikarya</taxon>
        <taxon>Ascomycota</taxon>
        <taxon>Pezizomycotina</taxon>
        <taxon>Eurotiomycetes</taxon>
        <taxon>Eurotiomycetidae</taxon>
        <taxon>Eurotiales</taxon>
        <taxon>Aspergillaceae</taxon>
        <taxon>Penicillium</taxon>
    </lineage>
</organism>
<dbReference type="RefSeq" id="XP_056492874.1">
    <property type="nucleotide sequence ID" value="XM_056627079.1"/>
</dbReference>
<dbReference type="AlphaFoldDB" id="A0A9W9W940"/>
<keyword evidence="2" id="KW-1185">Reference proteome</keyword>
<dbReference type="EMBL" id="JAPZBU010000004">
    <property type="protein sequence ID" value="KAJ5408559.1"/>
    <property type="molecule type" value="Genomic_DNA"/>
</dbReference>
<sequence length="76" mass="8617">MDTMGGKANEVMAAEPVPLPRTLDAALDLLEKEVVQLGQLMDSSALEHFLRVKRFERDSLDRKDPEDVRTMLSELF</sequence>
<accession>A0A9W9W940</accession>